<sequence length="520" mass="60219">MEIVLPKKSNSAESVILKDPHNIIIIGANGAGKSRFGRAIERRYADCVFRISAGNALCLVPEKKSTSLSVSGMYEQMLSKNGKIEVKAQTEFDRLLYLLQQEEFQSLVDFKMKRFRGESCNLPRTRLDQTQEVWERLFPHSRILRKNGDLEVLSSDDEKSYKAYRMSQGEKAVFYLIASVLFAMPKALIIVEDPELHLHRSIVGSLWDSIEQSRPDCTFIYMTHDIEFAAGRPAGVRVWVKSYDAVRRAWDYELIENRESFPEEIYLELLGSRKPVLFIEGTDNNSIDNKLYPYIFPDYLVKPLGGCSKVIETTKAFGEMKNFHHLESKGIVDRDRRTSREIHYLRERNIYVPDVAEVENLLMLEDVVKTVARRMLQDEDEVFSQVKHNVISLFDKDVETQALLHTRHRLRRQIEYMIDRKLDTIEELAQHIETLTEGIDTKEMYENICGEFRNYVVREDYPSILKVYNQKGMLPQSRVTQLCGLSNKEKYLSFVLSILKEGKNDAACIRSAIQHCFGIV</sequence>
<gene>
    <name evidence="3" type="ORF">Cop2CBH44_14670</name>
</gene>
<dbReference type="PANTHER" id="PTHR32182">
    <property type="entry name" value="DNA REPLICATION AND REPAIR PROTEIN RECF"/>
    <property type="match status" value="1"/>
</dbReference>
<evidence type="ECO:0000313" key="3">
    <source>
        <dbReference type="EMBL" id="BCI63114.1"/>
    </source>
</evidence>
<dbReference type="Proteomes" id="UP000594042">
    <property type="component" value="Chromosome"/>
</dbReference>
<dbReference type="InterPro" id="IPR003959">
    <property type="entry name" value="ATPase_AAA_core"/>
</dbReference>
<dbReference type="GO" id="GO:0000731">
    <property type="term" value="P:DNA synthesis involved in DNA repair"/>
    <property type="evidence" value="ECO:0007669"/>
    <property type="project" value="TreeGrafter"/>
</dbReference>
<dbReference type="SUPFAM" id="SSF52540">
    <property type="entry name" value="P-loop containing nucleoside triphosphate hydrolases"/>
    <property type="match status" value="1"/>
</dbReference>
<dbReference type="Pfam" id="PF14491">
    <property type="entry name" value="DUF4435"/>
    <property type="match status" value="1"/>
</dbReference>
<dbReference type="PANTHER" id="PTHR32182:SF22">
    <property type="entry name" value="ATP-DEPENDENT ENDONUCLEASE, OLD FAMILY-RELATED"/>
    <property type="match status" value="1"/>
</dbReference>
<reference evidence="4" key="1">
    <citation type="submission" date="2020-07" db="EMBL/GenBank/DDBJ databases">
        <title>Complete genome sequencing of Coprobacter sp. strain 2CBH44.</title>
        <authorList>
            <person name="Sakamoto M."/>
            <person name="Murakami T."/>
            <person name="Mori H."/>
        </authorList>
    </citation>
    <scope>NUCLEOTIDE SEQUENCE [LARGE SCALE GENOMIC DNA]</scope>
    <source>
        <strain evidence="4">2CBH44</strain>
    </source>
</reference>
<dbReference type="RefSeq" id="WP_021931219.1">
    <property type="nucleotide sequence ID" value="NZ_AP023322.1"/>
</dbReference>
<evidence type="ECO:0000313" key="4">
    <source>
        <dbReference type="Proteomes" id="UP000594042"/>
    </source>
</evidence>
<dbReference type="InterPro" id="IPR027417">
    <property type="entry name" value="P-loop_NTPase"/>
</dbReference>
<protein>
    <submittedName>
        <fullName evidence="3">Uncharacterized protein</fullName>
    </submittedName>
</protein>
<dbReference type="EMBL" id="AP023322">
    <property type="protein sequence ID" value="BCI63114.1"/>
    <property type="molecule type" value="Genomic_DNA"/>
</dbReference>
<proteinExistence type="predicted"/>
<dbReference type="GO" id="GO:0016887">
    <property type="term" value="F:ATP hydrolysis activity"/>
    <property type="evidence" value="ECO:0007669"/>
    <property type="project" value="InterPro"/>
</dbReference>
<feature type="domain" description="DUF4435" evidence="2">
    <location>
        <begin position="273"/>
        <end position="504"/>
    </location>
</feature>
<dbReference type="InterPro" id="IPR029492">
    <property type="entry name" value="DUF4435"/>
</dbReference>
<dbReference type="Gene3D" id="3.40.50.300">
    <property type="entry name" value="P-loop containing nucleotide triphosphate hydrolases"/>
    <property type="match status" value="1"/>
</dbReference>
<accession>A0A7G1HXF5</accession>
<dbReference type="Pfam" id="PF13304">
    <property type="entry name" value="AAA_21"/>
    <property type="match status" value="1"/>
</dbReference>
<organism evidence="3 4">
    <name type="scientific">Coprobacter secundus subsp. similis</name>
    <dbReference type="NCBI Taxonomy" id="2751153"/>
    <lineage>
        <taxon>Bacteria</taxon>
        <taxon>Pseudomonadati</taxon>
        <taxon>Bacteroidota</taxon>
        <taxon>Bacteroidia</taxon>
        <taxon>Bacteroidales</taxon>
        <taxon>Barnesiellaceae</taxon>
        <taxon>Coprobacter</taxon>
    </lineage>
</organism>
<evidence type="ECO:0000259" key="2">
    <source>
        <dbReference type="Pfam" id="PF14491"/>
    </source>
</evidence>
<dbReference type="GO" id="GO:0006302">
    <property type="term" value="P:double-strand break repair"/>
    <property type="evidence" value="ECO:0007669"/>
    <property type="project" value="TreeGrafter"/>
</dbReference>
<evidence type="ECO:0000259" key="1">
    <source>
        <dbReference type="Pfam" id="PF13304"/>
    </source>
</evidence>
<feature type="domain" description="ATPase AAA-type core" evidence="1">
    <location>
        <begin position="149"/>
        <end position="228"/>
    </location>
</feature>
<dbReference type="KEGG" id="copr:Cop2CBH44_14670"/>
<name>A0A7G1HXF5_9BACT</name>
<dbReference type="AlphaFoldDB" id="A0A7G1HXF5"/>
<keyword evidence="4" id="KW-1185">Reference proteome</keyword>
<dbReference type="GO" id="GO:0005524">
    <property type="term" value="F:ATP binding"/>
    <property type="evidence" value="ECO:0007669"/>
    <property type="project" value="InterPro"/>
</dbReference>